<evidence type="ECO:0000313" key="2">
    <source>
        <dbReference type="EMBL" id="HIU45786.1"/>
    </source>
</evidence>
<feature type="transmembrane region" description="Helical" evidence="1">
    <location>
        <begin position="90"/>
        <end position="111"/>
    </location>
</feature>
<gene>
    <name evidence="2" type="ORF">IAC59_00830</name>
</gene>
<dbReference type="AlphaFoldDB" id="A0A9D1S3S0"/>
<name>A0A9D1S3S0_9FIRM</name>
<reference evidence="2" key="1">
    <citation type="submission" date="2020-10" db="EMBL/GenBank/DDBJ databases">
        <authorList>
            <person name="Gilroy R."/>
        </authorList>
    </citation>
    <scope>NUCLEOTIDE SEQUENCE</scope>
    <source>
        <strain evidence="2">ChiSxjej2B14-8506</strain>
    </source>
</reference>
<sequence length="184" mass="19949">MSDVIYIQFLPECEVGAQSKVRLGEMVHMSPRDEELEALEIDIPASGRRVDAVEVAARIGGLRPQAHIELLGSGEVFVSRRDHRRGPLAWVMKVGLILLLFGGAALGMTFFHADVNMLDAQRAICSMFGGGEATPLQLATPYSLGVLAGVGGFFLLGGRGKSPLALKLQGYRKQLEQADEMSRR</sequence>
<keyword evidence="1" id="KW-1133">Transmembrane helix</keyword>
<keyword evidence="1" id="KW-0812">Transmembrane</keyword>
<organism evidence="2 3">
    <name type="scientific">Candidatus Fimadaptatus faecigallinarum</name>
    <dbReference type="NCBI Taxonomy" id="2840814"/>
    <lineage>
        <taxon>Bacteria</taxon>
        <taxon>Bacillati</taxon>
        <taxon>Bacillota</taxon>
        <taxon>Clostridia</taxon>
        <taxon>Eubacteriales</taxon>
        <taxon>Candidatus Fimadaptatus</taxon>
    </lineage>
</organism>
<evidence type="ECO:0008006" key="4">
    <source>
        <dbReference type="Google" id="ProtNLM"/>
    </source>
</evidence>
<proteinExistence type="predicted"/>
<comment type="caution">
    <text evidence="2">The sequence shown here is derived from an EMBL/GenBank/DDBJ whole genome shotgun (WGS) entry which is preliminary data.</text>
</comment>
<dbReference type="EMBL" id="DVNK01000005">
    <property type="protein sequence ID" value="HIU45786.1"/>
    <property type="molecule type" value="Genomic_DNA"/>
</dbReference>
<dbReference type="Proteomes" id="UP000824123">
    <property type="component" value="Unassembled WGS sequence"/>
</dbReference>
<reference evidence="2" key="2">
    <citation type="journal article" date="2021" name="PeerJ">
        <title>Extensive microbial diversity within the chicken gut microbiome revealed by metagenomics and culture.</title>
        <authorList>
            <person name="Gilroy R."/>
            <person name="Ravi A."/>
            <person name="Getino M."/>
            <person name="Pursley I."/>
            <person name="Horton D.L."/>
            <person name="Alikhan N.F."/>
            <person name="Baker D."/>
            <person name="Gharbi K."/>
            <person name="Hall N."/>
            <person name="Watson M."/>
            <person name="Adriaenssens E.M."/>
            <person name="Foster-Nyarko E."/>
            <person name="Jarju S."/>
            <person name="Secka A."/>
            <person name="Antonio M."/>
            <person name="Oren A."/>
            <person name="Chaudhuri R.R."/>
            <person name="La Ragione R."/>
            <person name="Hildebrand F."/>
            <person name="Pallen M.J."/>
        </authorList>
    </citation>
    <scope>NUCLEOTIDE SEQUENCE</scope>
    <source>
        <strain evidence="2">ChiSxjej2B14-8506</strain>
    </source>
</reference>
<protein>
    <recommendedName>
        <fullName evidence="4">Stage V sporulation protein AA domain-containing protein</fullName>
    </recommendedName>
</protein>
<evidence type="ECO:0000313" key="3">
    <source>
        <dbReference type="Proteomes" id="UP000824123"/>
    </source>
</evidence>
<keyword evidence="1" id="KW-0472">Membrane</keyword>
<evidence type="ECO:0000256" key="1">
    <source>
        <dbReference type="SAM" id="Phobius"/>
    </source>
</evidence>
<feature type="transmembrane region" description="Helical" evidence="1">
    <location>
        <begin position="139"/>
        <end position="157"/>
    </location>
</feature>
<accession>A0A9D1S3S0</accession>